<keyword evidence="2" id="KW-0378">Hydrolase</keyword>
<dbReference type="GO" id="GO:0005829">
    <property type="term" value="C:cytosol"/>
    <property type="evidence" value="ECO:0007669"/>
    <property type="project" value="TreeGrafter"/>
</dbReference>
<dbReference type="GO" id="GO:0016799">
    <property type="term" value="F:hydrolase activity, hydrolyzing N-glycosyl compounds"/>
    <property type="evidence" value="ECO:0007669"/>
    <property type="project" value="TreeGrafter"/>
</dbReference>
<dbReference type="Proteomes" id="UP000195918">
    <property type="component" value="Unassembled WGS sequence"/>
</dbReference>
<evidence type="ECO:0000256" key="1">
    <source>
        <dbReference type="ARBA" id="ARBA00006763"/>
    </source>
</evidence>
<dbReference type="RefSeq" id="WP_086950822.1">
    <property type="nucleotide sequence ID" value="NZ_FWFD01000007.1"/>
</dbReference>
<organism evidence="3 4">
    <name type="scientific">Vagococcus fluvialis bH819</name>
    <dbReference type="NCBI Taxonomy" id="1255619"/>
    <lineage>
        <taxon>Bacteria</taxon>
        <taxon>Bacillati</taxon>
        <taxon>Bacillota</taxon>
        <taxon>Bacilli</taxon>
        <taxon>Lactobacillales</taxon>
        <taxon>Enterococcaceae</taxon>
        <taxon>Vagococcus</taxon>
    </lineage>
</organism>
<keyword evidence="4" id="KW-1185">Reference proteome</keyword>
<dbReference type="InterPro" id="IPR005269">
    <property type="entry name" value="LOG"/>
</dbReference>
<dbReference type="PANTHER" id="PTHR31223">
    <property type="entry name" value="LOG FAMILY PROTEIN YJL055W"/>
    <property type="match status" value="1"/>
</dbReference>
<comment type="similarity">
    <text evidence="1 2">Belongs to the LOG family.</text>
</comment>
<dbReference type="EMBL" id="FWFD01000007">
    <property type="protein sequence ID" value="SLM85190.1"/>
    <property type="molecule type" value="Genomic_DNA"/>
</dbReference>
<dbReference type="Gene3D" id="3.40.50.450">
    <property type="match status" value="1"/>
</dbReference>
<evidence type="ECO:0000256" key="2">
    <source>
        <dbReference type="RuleBase" id="RU363015"/>
    </source>
</evidence>
<evidence type="ECO:0000313" key="4">
    <source>
        <dbReference type="Proteomes" id="UP000195918"/>
    </source>
</evidence>
<dbReference type="OrthoDB" id="9801098at2"/>
<dbReference type="Pfam" id="PF03641">
    <property type="entry name" value="Lysine_decarbox"/>
    <property type="match status" value="1"/>
</dbReference>
<evidence type="ECO:0000313" key="3">
    <source>
        <dbReference type="EMBL" id="SLM85190.1"/>
    </source>
</evidence>
<dbReference type="EC" id="3.2.2.n1" evidence="2"/>
<name>A0A1X6WLQ0_9ENTE</name>
<dbReference type="GO" id="GO:0009691">
    <property type="term" value="P:cytokinin biosynthetic process"/>
    <property type="evidence" value="ECO:0007669"/>
    <property type="project" value="UniProtKB-UniRule"/>
</dbReference>
<reference evidence="4" key="1">
    <citation type="submission" date="2017-02" db="EMBL/GenBank/DDBJ databases">
        <authorList>
            <person name="Dridi B."/>
        </authorList>
    </citation>
    <scope>NUCLEOTIDE SEQUENCE [LARGE SCALE GENOMIC DNA]</scope>
    <source>
        <strain evidence="4">bH819</strain>
    </source>
</reference>
<protein>
    <recommendedName>
        <fullName evidence="2">Cytokinin riboside 5'-monophosphate phosphoribohydrolase</fullName>
        <ecNumber evidence="2">3.2.2.n1</ecNumber>
    </recommendedName>
</protein>
<gene>
    <name evidence="3" type="ORF">FM121_03765</name>
</gene>
<dbReference type="SUPFAM" id="SSF102405">
    <property type="entry name" value="MCP/YpsA-like"/>
    <property type="match status" value="1"/>
</dbReference>
<proteinExistence type="inferred from homology"/>
<dbReference type="PANTHER" id="PTHR31223:SF70">
    <property type="entry name" value="LOG FAMILY PROTEIN YJL055W"/>
    <property type="match status" value="1"/>
</dbReference>
<dbReference type="InterPro" id="IPR031100">
    <property type="entry name" value="LOG_fam"/>
</dbReference>
<dbReference type="NCBIfam" id="TIGR00730">
    <property type="entry name" value="Rossman fold protein, TIGR00730 family"/>
    <property type="match status" value="1"/>
</dbReference>
<sequence>MKKIAIYCGASTGDKLIYQEKTKEFGHWMLTNQYDLVYGGGAVGLMGIIADTIIKGNGKTIGVMPTFLAERELSHQGLDELIIVQDMHERKRKMIELADIYIALPSGPGTLEEISEVISWGRIGEHQNPCIFYNIDGYYDLLAEFFNTMVTNNFLTQIDRDKILFSDSLDEIKLFIENYEPPIIRKYNQGGEKSD</sequence>
<keyword evidence="2" id="KW-0203">Cytokinin biosynthesis</keyword>
<accession>A0A1X6WLQ0</accession>
<dbReference type="AlphaFoldDB" id="A0A1X6WLQ0"/>